<reference evidence="3 4" key="1">
    <citation type="submission" date="2019-02" db="EMBL/GenBank/DDBJ databases">
        <title>Deep-cultivation of Planctomycetes and their phenomic and genomic characterization uncovers novel biology.</title>
        <authorList>
            <person name="Wiegand S."/>
            <person name="Jogler M."/>
            <person name="Boedeker C."/>
            <person name="Pinto D."/>
            <person name="Vollmers J."/>
            <person name="Rivas-Marin E."/>
            <person name="Kohn T."/>
            <person name="Peeters S.H."/>
            <person name="Heuer A."/>
            <person name="Rast P."/>
            <person name="Oberbeckmann S."/>
            <person name="Bunk B."/>
            <person name="Jeske O."/>
            <person name="Meyerdierks A."/>
            <person name="Storesund J.E."/>
            <person name="Kallscheuer N."/>
            <person name="Luecker S."/>
            <person name="Lage O.M."/>
            <person name="Pohl T."/>
            <person name="Merkel B.J."/>
            <person name="Hornburger P."/>
            <person name="Mueller R.-W."/>
            <person name="Bruemmer F."/>
            <person name="Labrenz M."/>
            <person name="Spormann A.M."/>
            <person name="Op den Camp H."/>
            <person name="Overmann J."/>
            <person name="Amann R."/>
            <person name="Jetten M.S.M."/>
            <person name="Mascher T."/>
            <person name="Medema M.H."/>
            <person name="Devos D.P."/>
            <person name="Kaster A.-K."/>
            <person name="Ovreas L."/>
            <person name="Rohde M."/>
            <person name="Galperin M.Y."/>
            <person name="Jogler C."/>
        </authorList>
    </citation>
    <scope>NUCLEOTIDE SEQUENCE [LARGE SCALE GENOMIC DNA]</scope>
    <source>
        <strain evidence="3 4">Pan181</strain>
    </source>
</reference>
<dbReference type="AlphaFoldDB" id="A0A518AL91"/>
<dbReference type="Pfam" id="PF07589">
    <property type="entry name" value="PEP-CTERM"/>
    <property type="match status" value="1"/>
</dbReference>
<dbReference type="PROSITE" id="PS51841">
    <property type="entry name" value="LTD"/>
    <property type="match status" value="1"/>
</dbReference>
<dbReference type="KEGG" id="amuc:Pan181_16430"/>
<protein>
    <recommendedName>
        <fullName evidence="2">LTD domain-containing protein</fullName>
    </recommendedName>
</protein>
<gene>
    <name evidence="3" type="ORF">Pan181_16430</name>
</gene>
<feature type="signal peptide" evidence="1">
    <location>
        <begin position="1"/>
        <end position="20"/>
    </location>
</feature>
<keyword evidence="1" id="KW-0732">Signal</keyword>
<accession>A0A518AL91</accession>
<name>A0A518AL91_9BACT</name>
<dbReference type="EMBL" id="CP036278">
    <property type="protein sequence ID" value="QDU55454.1"/>
    <property type="molecule type" value="Genomic_DNA"/>
</dbReference>
<dbReference type="NCBIfam" id="TIGR02595">
    <property type="entry name" value="PEP_CTERM"/>
    <property type="match status" value="1"/>
</dbReference>
<evidence type="ECO:0000259" key="2">
    <source>
        <dbReference type="PROSITE" id="PS51841"/>
    </source>
</evidence>
<keyword evidence="4" id="KW-1185">Reference proteome</keyword>
<feature type="domain" description="LTD" evidence="2">
    <location>
        <begin position="15"/>
        <end position="201"/>
    </location>
</feature>
<evidence type="ECO:0000256" key="1">
    <source>
        <dbReference type="SAM" id="SignalP"/>
    </source>
</evidence>
<proteinExistence type="predicted"/>
<dbReference type="Pfam" id="PF00932">
    <property type="entry name" value="LTD"/>
    <property type="match status" value="1"/>
</dbReference>
<feature type="chain" id="PRO_5021774538" description="LTD domain-containing protein" evidence="1">
    <location>
        <begin position="21"/>
        <end position="235"/>
    </location>
</feature>
<dbReference type="InterPro" id="IPR013424">
    <property type="entry name" value="Ice-binding_C"/>
</dbReference>
<organism evidence="3 4">
    <name type="scientific">Aeoliella mucimassa</name>
    <dbReference type="NCBI Taxonomy" id="2527972"/>
    <lineage>
        <taxon>Bacteria</taxon>
        <taxon>Pseudomonadati</taxon>
        <taxon>Planctomycetota</taxon>
        <taxon>Planctomycetia</taxon>
        <taxon>Pirellulales</taxon>
        <taxon>Lacipirellulaceae</taxon>
        <taxon>Aeoliella</taxon>
    </lineage>
</organism>
<evidence type="ECO:0000313" key="3">
    <source>
        <dbReference type="EMBL" id="QDU55454.1"/>
    </source>
</evidence>
<dbReference type="OrthoDB" id="9773411at2"/>
<dbReference type="InterPro" id="IPR001322">
    <property type="entry name" value="Lamin_tail_dom"/>
</dbReference>
<sequence precursor="true">MKLASLAAAVLCVIATQAQAGLIISEVVDATLAGGNPKFVEITNTSSTDYTFSGGGIIVQSNSNTDLDIDVDLTGVTIAALDSYVIQSTSNTGQEVFESTYGFAADLYTDAFFSNGDDRYILTLSDDASVLADIHGEIDVDGTGTDWEYTDGYAYRLPSVNTGNGGVYDHSEWFTGGVNSLETGDDVEEAALILQLTTPGTHDFTPMQVPEPSSILLTLMAATGAGAVVMRRRLG</sequence>
<evidence type="ECO:0000313" key="4">
    <source>
        <dbReference type="Proteomes" id="UP000315750"/>
    </source>
</evidence>
<dbReference type="Proteomes" id="UP000315750">
    <property type="component" value="Chromosome"/>
</dbReference>
<dbReference type="RefSeq" id="WP_145246313.1">
    <property type="nucleotide sequence ID" value="NZ_CP036278.1"/>
</dbReference>